<dbReference type="STRING" id="1178516.AWR27_01695"/>
<name>A0A1P9WS22_9BACT</name>
<dbReference type="RefSeq" id="WP_077129594.1">
    <property type="nucleotide sequence ID" value="NZ_CP014263.1"/>
</dbReference>
<keyword evidence="3" id="KW-1185">Reference proteome</keyword>
<dbReference type="EMBL" id="CP014263">
    <property type="protein sequence ID" value="AQG78172.1"/>
    <property type="molecule type" value="Genomic_DNA"/>
</dbReference>
<dbReference type="InterPro" id="IPR036812">
    <property type="entry name" value="NAD(P)_OxRdtase_dom_sf"/>
</dbReference>
<gene>
    <name evidence="2" type="ORF">AWR27_01695</name>
</gene>
<sequence>MHYRTFGRTGWQVSEIGYGMWGLAGWTGTEKAEVLRALDRSVDLGCNFFDTAWGYGEGVSEQILGQLIKNHPNKRLYNATKIPPKNRKWPSRRGFQIDDVFPADYIVEYTEKSLRNLDVETIDLMQFHVWEDDWAGRDEWKETIQQLTQQGKVQAWGISINRWEPDNSLNTLRTGLIDAVQVIYNIFDQAPEDNLFPLCRELNIGTIARVPFDEGTLTGTLTKNTTFPPNDWRSTYFVPENLSSSVEHADALRPLIPAGMTMPELALRFILSNPDVHTTIPGMRQLRNVESNIATSDGAGLPAELLEQLKEHRWDREPTEWSQ</sequence>
<dbReference type="AlphaFoldDB" id="A0A1P9WS22"/>
<organism evidence="2 3">
    <name type="scientific">Spirosoma montaniterrae</name>
    <dbReference type="NCBI Taxonomy" id="1178516"/>
    <lineage>
        <taxon>Bacteria</taxon>
        <taxon>Pseudomonadati</taxon>
        <taxon>Bacteroidota</taxon>
        <taxon>Cytophagia</taxon>
        <taxon>Cytophagales</taxon>
        <taxon>Cytophagaceae</taxon>
        <taxon>Spirosoma</taxon>
    </lineage>
</organism>
<dbReference type="Proteomes" id="UP000187941">
    <property type="component" value="Chromosome"/>
</dbReference>
<dbReference type="InterPro" id="IPR053135">
    <property type="entry name" value="AKR2_Oxidoreductase"/>
</dbReference>
<dbReference type="SUPFAM" id="SSF51430">
    <property type="entry name" value="NAD(P)-linked oxidoreductase"/>
    <property type="match status" value="1"/>
</dbReference>
<dbReference type="CDD" id="cd19086">
    <property type="entry name" value="AKR_AKR11C1"/>
    <property type="match status" value="1"/>
</dbReference>
<dbReference type="OrthoDB" id="9773828at2"/>
<evidence type="ECO:0000259" key="1">
    <source>
        <dbReference type="Pfam" id="PF00248"/>
    </source>
</evidence>
<dbReference type="KEGG" id="smon:AWR27_01695"/>
<dbReference type="PANTHER" id="PTHR43312:SF1">
    <property type="entry name" value="NADP-DEPENDENT OXIDOREDUCTASE DOMAIN-CONTAINING PROTEIN"/>
    <property type="match status" value="1"/>
</dbReference>
<reference evidence="2 3" key="1">
    <citation type="submission" date="2016-01" db="EMBL/GenBank/DDBJ databases">
        <authorList>
            <person name="Oliw E.H."/>
        </authorList>
    </citation>
    <scope>NUCLEOTIDE SEQUENCE [LARGE SCALE GENOMIC DNA]</scope>
    <source>
        <strain evidence="2 3">DY10</strain>
    </source>
</reference>
<dbReference type="InterPro" id="IPR023210">
    <property type="entry name" value="NADP_OxRdtase_dom"/>
</dbReference>
<feature type="domain" description="NADP-dependent oxidoreductase" evidence="1">
    <location>
        <begin position="15"/>
        <end position="312"/>
    </location>
</feature>
<proteinExistence type="predicted"/>
<evidence type="ECO:0000313" key="3">
    <source>
        <dbReference type="Proteomes" id="UP000187941"/>
    </source>
</evidence>
<dbReference type="Gene3D" id="3.20.20.100">
    <property type="entry name" value="NADP-dependent oxidoreductase domain"/>
    <property type="match status" value="1"/>
</dbReference>
<dbReference type="Pfam" id="PF00248">
    <property type="entry name" value="Aldo_ket_red"/>
    <property type="match status" value="1"/>
</dbReference>
<dbReference type="PANTHER" id="PTHR43312">
    <property type="entry name" value="D-THREO-ALDOSE 1-DEHYDROGENASE"/>
    <property type="match status" value="1"/>
</dbReference>
<evidence type="ECO:0000313" key="2">
    <source>
        <dbReference type="EMBL" id="AQG78172.1"/>
    </source>
</evidence>
<protein>
    <submittedName>
        <fullName evidence="2">Aldo/keto reductase</fullName>
    </submittedName>
</protein>
<accession>A0A1P9WS22</accession>